<reference evidence="2 3" key="1">
    <citation type="submission" date="2018-04" db="EMBL/GenBank/DDBJ databases">
        <title>WGS assembly of Panicum hallii var. hallii HAL2.</title>
        <authorList>
            <person name="Lovell J."/>
            <person name="Jenkins J."/>
            <person name="Lowry D."/>
            <person name="Mamidi S."/>
            <person name="Sreedasyam A."/>
            <person name="Weng X."/>
            <person name="Barry K."/>
            <person name="Bonette J."/>
            <person name="Campitelli B."/>
            <person name="Daum C."/>
            <person name="Gordon S."/>
            <person name="Gould B."/>
            <person name="Lipzen A."/>
            <person name="MacQueen A."/>
            <person name="Palacio-Mejia J."/>
            <person name="Plott C."/>
            <person name="Shakirov E."/>
            <person name="Shu S."/>
            <person name="Yoshinaga Y."/>
            <person name="Zane M."/>
            <person name="Rokhsar D."/>
            <person name="Grimwood J."/>
            <person name="Schmutz J."/>
            <person name="Juenger T."/>
        </authorList>
    </citation>
    <scope>NUCLEOTIDE SEQUENCE [LARGE SCALE GENOMIC DNA]</scope>
    <source>
        <strain evidence="3">cv. HAL2</strain>
    </source>
</reference>
<keyword evidence="3" id="KW-1185">Reference proteome</keyword>
<evidence type="ECO:0000313" key="2">
    <source>
        <dbReference type="EMBL" id="PUZ36406.1"/>
    </source>
</evidence>
<dbReference type="AlphaFoldDB" id="A0A2T7BZA5"/>
<name>A0A2T7BZA5_9POAL</name>
<dbReference type="EMBL" id="CM009757">
    <property type="protein sequence ID" value="PUZ36406.1"/>
    <property type="molecule type" value="Genomic_DNA"/>
</dbReference>
<proteinExistence type="predicted"/>
<evidence type="ECO:0000256" key="1">
    <source>
        <dbReference type="SAM" id="MobiDB-lite"/>
    </source>
</evidence>
<accession>A0A2T7BZA5</accession>
<feature type="region of interest" description="Disordered" evidence="1">
    <location>
        <begin position="58"/>
        <end position="101"/>
    </location>
</feature>
<gene>
    <name evidence="2" type="ORF">GQ55_9G035300</name>
</gene>
<organism evidence="2 3">
    <name type="scientific">Panicum hallii var. hallii</name>
    <dbReference type="NCBI Taxonomy" id="1504633"/>
    <lineage>
        <taxon>Eukaryota</taxon>
        <taxon>Viridiplantae</taxon>
        <taxon>Streptophyta</taxon>
        <taxon>Embryophyta</taxon>
        <taxon>Tracheophyta</taxon>
        <taxon>Spermatophyta</taxon>
        <taxon>Magnoliopsida</taxon>
        <taxon>Liliopsida</taxon>
        <taxon>Poales</taxon>
        <taxon>Poaceae</taxon>
        <taxon>PACMAD clade</taxon>
        <taxon>Panicoideae</taxon>
        <taxon>Panicodae</taxon>
        <taxon>Paniceae</taxon>
        <taxon>Panicinae</taxon>
        <taxon>Panicum</taxon>
        <taxon>Panicum sect. Panicum</taxon>
    </lineage>
</organism>
<dbReference type="Gramene" id="PUZ36406">
    <property type="protein sequence ID" value="PUZ36406"/>
    <property type="gene ID" value="GQ55_9G035300"/>
</dbReference>
<sequence length="184" mass="19785">MRWTTARGKRPLPRVRRLDVPFPVSGGSAPPSSLLSSFSHDQCCRSLFSFTSHTRAPMGFLRLPPRRPSDALEREEAKAAGRARSRAAPPQPPSAASPAPLRRRAARLLPASLDGRVAPPLACPPPMPWIREGRVPPLAPQVAVLSSPLLHELEVGGSFFLTAGGLLRQGVGSLLWRGVGGFLR</sequence>
<feature type="compositionally biased region" description="Basic and acidic residues" evidence="1">
    <location>
        <begin position="67"/>
        <end position="79"/>
    </location>
</feature>
<evidence type="ECO:0000313" key="3">
    <source>
        <dbReference type="Proteomes" id="UP000244336"/>
    </source>
</evidence>
<dbReference type="Proteomes" id="UP000244336">
    <property type="component" value="Chromosome 9"/>
</dbReference>
<protein>
    <submittedName>
        <fullName evidence="2">Uncharacterized protein</fullName>
    </submittedName>
</protein>